<evidence type="ECO:0000259" key="4">
    <source>
        <dbReference type="PROSITE" id="PS50893"/>
    </source>
</evidence>
<dbReference type="Pfam" id="PF00005">
    <property type="entry name" value="ABC_tran"/>
    <property type="match status" value="1"/>
</dbReference>
<dbReference type="STRING" id="36646.A0A1V6UKT3"/>
<proteinExistence type="predicted"/>
<dbReference type="PROSITE" id="PS50893">
    <property type="entry name" value="ABC_TRANSPORTER_2"/>
    <property type="match status" value="1"/>
</dbReference>
<evidence type="ECO:0000313" key="5">
    <source>
        <dbReference type="EMBL" id="OQE39042.1"/>
    </source>
</evidence>
<keyword evidence="3" id="KW-0472">Membrane</keyword>
<evidence type="ECO:0000256" key="2">
    <source>
        <dbReference type="ARBA" id="ARBA00022840"/>
    </source>
</evidence>
<dbReference type="InterPro" id="IPR050173">
    <property type="entry name" value="ABC_transporter_C-like"/>
</dbReference>
<gene>
    <name evidence="5" type="ORF">PENCOP_c007G00723</name>
</gene>
<evidence type="ECO:0000256" key="1">
    <source>
        <dbReference type="ARBA" id="ARBA00022741"/>
    </source>
</evidence>
<feature type="domain" description="ABC transporter" evidence="4">
    <location>
        <begin position="85"/>
        <end position="335"/>
    </location>
</feature>
<dbReference type="GO" id="GO:0016020">
    <property type="term" value="C:membrane"/>
    <property type="evidence" value="ECO:0007669"/>
    <property type="project" value="TreeGrafter"/>
</dbReference>
<dbReference type="AlphaFoldDB" id="A0A1V6UKT3"/>
<dbReference type="InterPro" id="IPR003439">
    <property type="entry name" value="ABC_transporter-like_ATP-bd"/>
</dbReference>
<dbReference type="PANTHER" id="PTHR24223:SF399">
    <property type="entry name" value="ABC TRANSPORTER ATNG"/>
    <property type="match status" value="1"/>
</dbReference>
<keyword evidence="6" id="KW-1185">Reference proteome</keyword>
<dbReference type="GO" id="GO:0016887">
    <property type="term" value="F:ATP hydrolysis activity"/>
    <property type="evidence" value="ECO:0007669"/>
    <property type="project" value="InterPro"/>
</dbReference>
<dbReference type="InterPro" id="IPR003593">
    <property type="entry name" value="AAA+_ATPase"/>
</dbReference>
<keyword evidence="3" id="KW-0812">Transmembrane</keyword>
<keyword evidence="3" id="KW-1133">Transmembrane helix</keyword>
<dbReference type="InterPro" id="IPR027417">
    <property type="entry name" value="P-loop_NTPase"/>
</dbReference>
<dbReference type="GO" id="GO:0005524">
    <property type="term" value="F:ATP binding"/>
    <property type="evidence" value="ECO:0007669"/>
    <property type="project" value="UniProtKB-KW"/>
</dbReference>
<keyword evidence="1" id="KW-0547">Nucleotide-binding</keyword>
<dbReference type="GO" id="GO:0042626">
    <property type="term" value="F:ATPase-coupled transmembrane transporter activity"/>
    <property type="evidence" value="ECO:0007669"/>
    <property type="project" value="TreeGrafter"/>
</dbReference>
<dbReference type="Proteomes" id="UP000191500">
    <property type="component" value="Unassembled WGS sequence"/>
</dbReference>
<reference evidence="6" key="1">
    <citation type="journal article" date="2017" name="Nat. Microbiol.">
        <title>Global analysis of biosynthetic gene clusters reveals vast potential of secondary metabolite production in Penicillium species.</title>
        <authorList>
            <person name="Nielsen J.C."/>
            <person name="Grijseels S."/>
            <person name="Prigent S."/>
            <person name="Ji B."/>
            <person name="Dainat J."/>
            <person name="Nielsen K.F."/>
            <person name="Frisvad J.C."/>
            <person name="Workman M."/>
            <person name="Nielsen J."/>
        </authorList>
    </citation>
    <scope>NUCLEOTIDE SEQUENCE [LARGE SCALE GENOMIC DNA]</scope>
    <source>
        <strain evidence="6">IBT 31321</strain>
    </source>
</reference>
<keyword evidence="2" id="KW-0067">ATP-binding</keyword>
<evidence type="ECO:0000313" key="6">
    <source>
        <dbReference type="Proteomes" id="UP000191500"/>
    </source>
</evidence>
<feature type="transmembrane region" description="Helical" evidence="3">
    <location>
        <begin position="14"/>
        <end position="37"/>
    </location>
</feature>
<dbReference type="Gene3D" id="3.40.50.300">
    <property type="entry name" value="P-loop containing nucleotide triphosphate hydrolases"/>
    <property type="match status" value="1"/>
</dbReference>
<organism evidence="5 6">
    <name type="scientific">Penicillium coprophilum</name>
    <dbReference type="NCBI Taxonomy" id="36646"/>
    <lineage>
        <taxon>Eukaryota</taxon>
        <taxon>Fungi</taxon>
        <taxon>Dikarya</taxon>
        <taxon>Ascomycota</taxon>
        <taxon>Pezizomycotina</taxon>
        <taxon>Eurotiomycetes</taxon>
        <taxon>Eurotiomycetidae</taxon>
        <taxon>Eurotiales</taxon>
        <taxon>Aspergillaceae</taxon>
        <taxon>Penicillium</taxon>
    </lineage>
</organism>
<accession>A0A1V6UKT3</accession>
<comment type="caution">
    <text evidence="5">The sequence shown here is derived from an EMBL/GenBank/DDBJ whole genome shotgun (WGS) entry which is preliminary data.</text>
</comment>
<dbReference type="SUPFAM" id="SSF52540">
    <property type="entry name" value="P-loop containing nucleoside triphosphate hydrolases"/>
    <property type="match status" value="1"/>
</dbReference>
<dbReference type="PANTHER" id="PTHR24223">
    <property type="entry name" value="ATP-BINDING CASSETTE SUB-FAMILY C"/>
    <property type="match status" value="1"/>
</dbReference>
<evidence type="ECO:0000256" key="3">
    <source>
        <dbReference type="SAM" id="Phobius"/>
    </source>
</evidence>
<dbReference type="SMART" id="SM00382">
    <property type="entry name" value="AAA"/>
    <property type="match status" value="1"/>
</dbReference>
<dbReference type="EMBL" id="MDDG01000007">
    <property type="protein sequence ID" value="OQE39042.1"/>
    <property type="molecule type" value="Genomic_DNA"/>
</dbReference>
<name>A0A1V6UKT3_9EURO</name>
<protein>
    <recommendedName>
        <fullName evidence="4">ABC transporter domain-containing protein</fullName>
    </recommendedName>
</protein>
<sequence>MYALDYRLGLVIDLSVAGLALVNVAIIVTFTGSITAGDVGIIMDKFRYIVGCHFPHQTPCNTVAPKSQPTQEHVIPRSWPYCGKITQKNVVSDSHSTVEGTSASDHALTGITVKVSPGQKIAVCGQTGSGKSSLLLSLLRMIDLSEGTILIDGLDLSSISRDLIRSRIITIPQDLFSIPGDFIRRNLDVEEIAADKKIVAILKIVQLWSNLESGARDAGLLPTFYLDLPMKSLTLSEGQLQLFSLACALFIRLSRGKFVIFEESTTSTDTQTSGIVQQVIHEEFRGYTIKVVAQQIKTIVASDYIVVIDKEWIVESGSLNVLQHNEGMLKFLLDSTVL</sequence>